<evidence type="ECO:0000313" key="2">
    <source>
        <dbReference type="EMBL" id="MCD7466652.1"/>
    </source>
</evidence>
<gene>
    <name evidence="2" type="ORF">HAX54_003563</name>
</gene>
<dbReference type="Pfam" id="PF10539">
    <property type="entry name" value="Dev_Cell_Death"/>
    <property type="match status" value="2"/>
</dbReference>
<dbReference type="PROSITE" id="PS51222">
    <property type="entry name" value="DCD"/>
    <property type="match status" value="2"/>
</dbReference>
<protein>
    <recommendedName>
        <fullName evidence="1">DCD domain-containing protein</fullName>
    </recommendedName>
</protein>
<comment type="caution">
    <text evidence="2">The sequence shown here is derived from an EMBL/GenBank/DDBJ whole genome shotgun (WGS) entry which is preliminary data.</text>
</comment>
<dbReference type="PANTHER" id="PTHR46444">
    <property type="entry name" value="DCD (DEVELOPMENT AND CELL DEATH) DOMAIN PROTEIN-RELATED"/>
    <property type="match status" value="1"/>
</dbReference>
<organism evidence="2 3">
    <name type="scientific">Datura stramonium</name>
    <name type="common">Jimsonweed</name>
    <name type="synonym">Common thornapple</name>
    <dbReference type="NCBI Taxonomy" id="4076"/>
    <lineage>
        <taxon>Eukaryota</taxon>
        <taxon>Viridiplantae</taxon>
        <taxon>Streptophyta</taxon>
        <taxon>Embryophyta</taxon>
        <taxon>Tracheophyta</taxon>
        <taxon>Spermatophyta</taxon>
        <taxon>Magnoliopsida</taxon>
        <taxon>eudicotyledons</taxon>
        <taxon>Gunneridae</taxon>
        <taxon>Pentapetalae</taxon>
        <taxon>asterids</taxon>
        <taxon>lamiids</taxon>
        <taxon>Solanales</taxon>
        <taxon>Solanaceae</taxon>
        <taxon>Solanoideae</taxon>
        <taxon>Datureae</taxon>
        <taxon>Datura</taxon>
    </lineage>
</organism>
<reference evidence="2 3" key="1">
    <citation type="journal article" date="2021" name="BMC Genomics">
        <title>Datura genome reveals duplications of psychoactive alkaloid biosynthetic genes and high mutation rate following tissue culture.</title>
        <authorList>
            <person name="Rajewski A."/>
            <person name="Carter-House D."/>
            <person name="Stajich J."/>
            <person name="Litt A."/>
        </authorList>
    </citation>
    <scope>NUCLEOTIDE SEQUENCE [LARGE SCALE GENOMIC DNA]</scope>
    <source>
        <strain evidence="2">AR-01</strain>
    </source>
</reference>
<name>A0ABS8T7R0_DATST</name>
<dbReference type="SMART" id="SM00767">
    <property type="entry name" value="DCD"/>
    <property type="match status" value="2"/>
</dbReference>
<keyword evidence="3" id="KW-1185">Reference proteome</keyword>
<feature type="domain" description="DCD" evidence="1">
    <location>
        <begin position="75"/>
        <end position="201"/>
    </location>
</feature>
<accession>A0ABS8T7R0</accession>
<dbReference type="InterPro" id="IPR013989">
    <property type="entry name" value="Dev_and_cell_death_domain"/>
</dbReference>
<sequence>MVTKGKKWTKKGRTFSQLNKKNKLMKKKKDNVIDQAFLPIIDSAGVSASAASPAPASSLGRAASQDKEKGEDAFKDLSGFIFLCSEETKLDCFRFRVFGLRSNKKEIIEKIKPGTKLFLFDVELKLLYGVYEATSTGKIDLESHAFGGKFPAQVKFQIFKECLPLRESSFRHAIKDNYHGRKFEPELNGHQVRNLLSLFCPLTASTTATTATTAAVSHPPAPSFSNVGVPKIMPALAVEDQVKLLLYPQEVGPSMANVGPLNTSPAFAKEHQDESKQQPPLSTAFVDEQNAGDAVDSFEGTQDESDQQDVLSGFIFLCGGNTKHDCYRFRVFGLPSNKKERVEKIKPGTKLFLFDFELKLLYGVYEATSTGIIDLEPRAFGGKFPAQVKFRIYKECLPLPEASFRHIIKDNYRGIKFEPELSDEQVRNLLSLFHPLAASAAAAVASHPQAKVGSFFANVDMPKITPALAMEDQVKVLSYAQAKAGSSLANVPPPNTIPALHMEHHVKYSSMPTYVEDPYMTRMQHAHRPPIVESQRVYELQSAQHGWLRTTNFVETALTVADHKQLTAPGHAYSRQPYVTQGISSDIRNPYLRYRSMQGRVPWQPRLMELNDRNCQLYSRVEPGMLPPQESIVTCNYYSGRSAPYVPPVLQQYASEAVMQEGTSSISFEYSLVRRLG</sequence>
<proteinExistence type="predicted"/>
<evidence type="ECO:0000259" key="1">
    <source>
        <dbReference type="PROSITE" id="PS51222"/>
    </source>
</evidence>
<dbReference type="PANTHER" id="PTHR46444:SF19">
    <property type="entry name" value="OS02G0745600 PROTEIN"/>
    <property type="match status" value="1"/>
</dbReference>
<dbReference type="Proteomes" id="UP000823775">
    <property type="component" value="Unassembled WGS sequence"/>
</dbReference>
<evidence type="ECO:0000313" key="3">
    <source>
        <dbReference type="Proteomes" id="UP000823775"/>
    </source>
</evidence>
<feature type="domain" description="DCD" evidence="1">
    <location>
        <begin position="309"/>
        <end position="435"/>
    </location>
</feature>
<dbReference type="EMBL" id="JACEIK010001161">
    <property type="protein sequence ID" value="MCD7466652.1"/>
    <property type="molecule type" value="Genomic_DNA"/>
</dbReference>